<reference evidence="7 8" key="1">
    <citation type="submission" date="2019-10" db="EMBL/GenBank/DDBJ databases">
        <title>Assembly and Annotation for the nematode Trichostrongylus colubriformis.</title>
        <authorList>
            <person name="Martin J."/>
        </authorList>
    </citation>
    <scope>NUCLEOTIDE SEQUENCE [LARGE SCALE GENOMIC DNA]</scope>
    <source>
        <strain evidence="7">G859</strain>
        <tissue evidence="7">Whole worm</tissue>
    </source>
</reference>
<accession>A0AAN8FZR3</accession>
<evidence type="ECO:0000259" key="6">
    <source>
        <dbReference type="PROSITE" id="PS51194"/>
    </source>
</evidence>
<dbReference type="GO" id="GO:0016787">
    <property type="term" value="F:hydrolase activity"/>
    <property type="evidence" value="ECO:0007669"/>
    <property type="project" value="UniProtKB-KW"/>
</dbReference>
<evidence type="ECO:0000313" key="7">
    <source>
        <dbReference type="EMBL" id="KAK5980350.1"/>
    </source>
</evidence>
<keyword evidence="4" id="KW-0067">ATP-binding</keyword>
<evidence type="ECO:0000256" key="2">
    <source>
        <dbReference type="ARBA" id="ARBA00022801"/>
    </source>
</evidence>
<evidence type="ECO:0000256" key="4">
    <source>
        <dbReference type="ARBA" id="ARBA00022840"/>
    </source>
</evidence>
<keyword evidence="8" id="KW-1185">Reference proteome</keyword>
<evidence type="ECO:0000256" key="3">
    <source>
        <dbReference type="ARBA" id="ARBA00022806"/>
    </source>
</evidence>
<dbReference type="Proteomes" id="UP001331761">
    <property type="component" value="Unassembled WGS sequence"/>
</dbReference>
<evidence type="ECO:0000256" key="1">
    <source>
        <dbReference type="ARBA" id="ARBA00022741"/>
    </source>
</evidence>
<dbReference type="PROSITE" id="PS51194">
    <property type="entry name" value="HELICASE_CTER"/>
    <property type="match status" value="1"/>
</dbReference>
<feature type="domain" description="Helicase C-terminal" evidence="6">
    <location>
        <begin position="49"/>
        <end position="175"/>
    </location>
</feature>
<dbReference type="Gene3D" id="3.40.50.300">
    <property type="entry name" value="P-loop containing nucleotide triphosphate hydrolases"/>
    <property type="match status" value="1"/>
</dbReference>
<proteinExistence type="predicted"/>
<name>A0AAN8FZR3_TRICO</name>
<keyword evidence="1" id="KW-0547">Nucleotide-binding</keyword>
<keyword evidence="3 7" id="KW-0347">Helicase</keyword>
<dbReference type="InterPro" id="IPR001650">
    <property type="entry name" value="Helicase_C-like"/>
</dbReference>
<dbReference type="GO" id="GO:0045025">
    <property type="term" value="C:mitochondrial degradosome"/>
    <property type="evidence" value="ECO:0007669"/>
    <property type="project" value="TreeGrafter"/>
</dbReference>
<keyword evidence="2" id="KW-0378">Hydrolase</keyword>
<gene>
    <name evidence="7" type="ORF">GCK32_015734</name>
</gene>
<comment type="catalytic activity">
    <reaction evidence="5">
        <text>ATP + H2O = ADP + phosphate + H(+)</text>
        <dbReference type="Rhea" id="RHEA:13065"/>
        <dbReference type="ChEBI" id="CHEBI:15377"/>
        <dbReference type="ChEBI" id="CHEBI:15378"/>
        <dbReference type="ChEBI" id="CHEBI:30616"/>
        <dbReference type="ChEBI" id="CHEBI:43474"/>
        <dbReference type="ChEBI" id="CHEBI:456216"/>
        <dbReference type="EC" id="3.6.4.13"/>
    </reaction>
</comment>
<evidence type="ECO:0000313" key="8">
    <source>
        <dbReference type="Proteomes" id="UP001331761"/>
    </source>
</evidence>
<dbReference type="CDD" id="cd18805">
    <property type="entry name" value="SF2_C_suv3"/>
    <property type="match status" value="1"/>
</dbReference>
<dbReference type="GO" id="GO:0005524">
    <property type="term" value="F:ATP binding"/>
    <property type="evidence" value="ECO:0007669"/>
    <property type="project" value="UniProtKB-KW"/>
</dbReference>
<organism evidence="7 8">
    <name type="scientific">Trichostrongylus colubriformis</name>
    <name type="common">Black scour worm</name>
    <dbReference type="NCBI Taxonomy" id="6319"/>
    <lineage>
        <taxon>Eukaryota</taxon>
        <taxon>Metazoa</taxon>
        <taxon>Ecdysozoa</taxon>
        <taxon>Nematoda</taxon>
        <taxon>Chromadorea</taxon>
        <taxon>Rhabditida</taxon>
        <taxon>Rhabditina</taxon>
        <taxon>Rhabditomorpha</taxon>
        <taxon>Strongyloidea</taxon>
        <taxon>Trichostrongylidae</taxon>
        <taxon>Trichostrongylus</taxon>
    </lineage>
</organism>
<dbReference type="AlphaFoldDB" id="A0AAN8FZR3"/>
<dbReference type="PANTHER" id="PTHR12131">
    <property type="entry name" value="ATP-DEPENDENT RNA AND DNA HELICASE"/>
    <property type="match status" value="1"/>
</dbReference>
<sequence>WELGELASERKSPDFNHLEPIFGHHVLVRAYEIQVRYYERKTSLTIANQGLGSLDNVQPGDCIVCFSRKTIYNITKNLEKMGVKPAVIYGDLPPGTKLAQAAKFNDPNDPCNVLVATDAIGMGLNLNIRRIILASCTRQGELLPNYAALQIVGRAGRWVLHSKRNVYCLPVHKRF</sequence>
<dbReference type="GO" id="GO:0003724">
    <property type="term" value="F:RNA helicase activity"/>
    <property type="evidence" value="ECO:0007669"/>
    <property type="project" value="UniProtKB-EC"/>
</dbReference>
<dbReference type="GO" id="GO:0000965">
    <property type="term" value="P:mitochondrial RNA 3'-end processing"/>
    <property type="evidence" value="ECO:0007669"/>
    <property type="project" value="TreeGrafter"/>
</dbReference>
<dbReference type="InterPro" id="IPR050699">
    <property type="entry name" value="RNA-DNA_Helicase"/>
</dbReference>
<comment type="caution">
    <text evidence="7">The sequence shown here is derived from an EMBL/GenBank/DDBJ whole genome shotgun (WGS) entry which is preliminary data.</text>
</comment>
<feature type="non-terminal residue" evidence="7">
    <location>
        <position position="1"/>
    </location>
</feature>
<dbReference type="SUPFAM" id="SSF52540">
    <property type="entry name" value="P-loop containing nucleoside triphosphate hydrolases"/>
    <property type="match status" value="1"/>
</dbReference>
<dbReference type="InterPro" id="IPR027417">
    <property type="entry name" value="P-loop_NTPase"/>
</dbReference>
<dbReference type="PANTHER" id="PTHR12131:SF1">
    <property type="entry name" value="ATP-DEPENDENT RNA HELICASE SUPV3L1, MITOCHONDRIAL-RELATED"/>
    <property type="match status" value="1"/>
</dbReference>
<dbReference type="Pfam" id="PF00271">
    <property type="entry name" value="Helicase_C"/>
    <property type="match status" value="1"/>
</dbReference>
<dbReference type="SMART" id="SM00490">
    <property type="entry name" value="HELICc"/>
    <property type="match status" value="1"/>
</dbReference>
<protein>
    <submittedName>
        <fullName evidence="7">Helicase C-terminal domain-containing protein</fullName>
    </submittedName>
</protein>
<evidence type="ECO:0000256" key="5">
    <source>
        <dbReference type="ARBA" id="ARBA00047984"/>
    </source>
</evidence>
<dbReference type="EMBL" id="WIXE01007528">
    <property type="protein sequence ID" value="KAK5980350.1"/>
    <property type="molecule type" value="Genomic_DNA"/>
</dbReference>